<evidence type="ECO:0000256" key="1">
    <source>
        <dbReference type="ARBA" id="ARBA00004418"/>
    </source>
</evidence>
<comment type="caution">
    <text evidence="6">The sequence shown here is derived from an EMBL/GenBank/DDBJ whole genome shotgun (WGS) entry which is preliminary data.</text>
</comment>
<gene>
    <name evidence="6" type="ORF">FGK64_12440</name>
</gene>
<dbReference type="RefSeq" id="WP_138864092.1">
    <property type="nucleotide sequence ID" value="NZ_VCPC01000002.1"/>
</dbReference>
<sequence length="319" mass="33351">MKNLATSTLYAAAFALTPLAATADELTTVRVSTIPIIDTAPLQVAITKGFFEEAGLKVDTTPTAGGAVGLPALASGAVQFTFSNSVSIALGASQGLGFKVVAAGSFTADAAPDIAGIVAKPDAGIKTGADLAGKTVAVNTRNNIIWLYAKAWVDATGGSSDDLTYLEVPFPQMLDAVKGDQVDAAFLVDPFLTAGISAGDVAISGWPYSEIQPSLPVGMYAATEQYIAENPETVAAFVEAYNKGVDWANENAGTDEWAEIIASYTRLTPDRLAGLKILPYYKVIDPEALQPTMDLMLKYDLLSSEFSASDLLHDTVLAK</sequence>
<dbReference type="Pfam" id="PF09084">
    <property type="entry name" value="NMT1"/>
    <property type="match status" value="1"/>
</dbReference>
<keyword evidence="3 4" id="KW-0732">Signal</keyword>
<feature type="chain" id="PRO_5046918206" description="SsuA/THI5-like domain-containing protein" evidence="4">
    <location>
        <begin position="24"/>
        <end position="319"/>
    </location>
</feature>
<reference evidence="6 7" key="1">
    <citation type="submission" date="2019-05" db="EMBL/GenBank/DDBJ databases">
        <title>Marivita sp. nov. isolated from sea sediment.</title>
        <authorList>
            <person name="Kim W."/>
        </authorList>
    </citation>
    <scope>NUCLEOTIDE SEQUENCE [LARGE SCALE GENOMIC DNA]</scope>
    <source>
        <strain evidence="6 7">CAU 1492</strain>
    </source>
</reference>
<dbReference type="SUPFAM" id="SSF53850">
    <property type="entry name" value="Periplasmic binding protein-like II"/>
    <property type="match status" value="1"/>
</dbReference>
<keyword evidence="7" id="KW-1185">Reference proteome</keyword>
<comment type="similarity">
    <text evidence="2">Belongs to the bacterial solute-binding protein SsuA/TauA family.</text>
</comment>
<protein>
    <recommendedName>
        <fullName evidence="5">SsuA/THI5-like domain-containing protein</fullName>
    </recommendedName>
</protein>
<feature type="domain" description="SsuA/THI5-like" evidence="5">
    <location>
        <begin position="38"/>
        <end position="251"/>
    </location>
</feature>
<dbReference type="Gene3D" id="3.40.190.10">
    <property type="entry name" value="Periplasmic binding protein-like II"/>
    <property type="match status" value="2"/>
</dbReference>
<feature type="signal peptide" evidence="4">
    <location>
        <begin position="1"/>
        <end position="23"/>
    </location>
</feature>
<dbReference type="InterPro" id="IPR015168">
    <property type="entry name" value="SsuA/THI5"/>
</dbReference>
<evidence type="ECO:0000259" key="5">
    <source>
        <dbReference type="Pfam" id="PF09084"/>
    </source>
</evidence>
<dbReference type="PANTHER" id="PTHR30024:SF47">
    <property type="entry name" value="TAURINE-BINDING PERIPLASMIC PROTEIN"/>
    <property type="match status" value="1"/>
</dbReference>
<proteinExistence type="inferred from homology"/>
<evidence type="ECO:0000256" key="4">
    <source>
        <dbReference type="SAM" id="SignalP"/>
    </source>
</evidence>
<evidence type="ECO:0000313" key="6">
    <source>
        <dbReference type="EMBL" id="TMV13538.1"/>
    </source>
</evidence>
<name>A0ABY2XBX2_9RHOB</name>
<evidence type="ECO:0000256" key="2">
    <source>
        <dbReference type="ARBA" id="ARBA00010742"/>
    </source>
</evidence>
<accession>A0ABY2XBX2</accession>
<dbReference type="EMBL" id="VCPC01000002">
    <property type="protein sequence ID" value="TMV13538.1"/>
    <property type="molecule type" value="Genomic_DNA"/>
</dbReference>
<evidence type="ECO:0000313" key="7">
    <source>
        <dbReference type="Proteomes" id="UP001191082"/>
    </source>
</evidence>
<comment type="subcellular location">
    <subcellularLocation>
        <location evidence="1">Periplasm</location>
    </subcellularLocation>
</comment>
<organism evidence="6 7">
    <name type="scientific">Arenibacterium halophilum</name>
    <dbReference type="NCBI Taxonomy" id="2583821"/>
    <lineage>
        <taxon>Bacteria</taxon>
        <taxon>Pseudomonadati</taxon>
        <taxon>Pseudomonadota</taxon>
        <taxon>Alphaproteobacteria</taxon>
        <taxon>Rhodobacterales</taxon>
        <taxon>Paracoccaceae</taxon>
        <taxon>Arenibacterium</taxon>
    </lineage>
</organism>
<evidence type="ECO:0000256" key="3">
    <source>
        <dbReference type="ARBA" id="ARBA00022729"/>
    </source>
</evidence>
<dbReference type="PANTHER" id="PTHR30024">
    <property type="entry name" value="ALIPHATIC SULFONATES-BINDING PROTEIN-RELATED"/>
    <property type="match status" value="1"/>
</dbReference>
<dbReference type="Proteomes" id="UP001191082">
    <property type="component" value="Unassembled WGS sequence"/>
</dbReference>